<evidence type="ECO:0000256" key="8">
    <source>
        <dbReference type="ARBA" id="ARBA00023128"/>
    </source>
</evidence>
<dbReference type="GO" id="GO:0070224">
    <property type="term" value="F:sulfide:quinone oxidoreductase activity"/>
    <property type="evidence" value="ECO:0007669"/>
    <property type="project" value="TreeGrafter"/>
</dbReference>
<dbReference type="PANTHER" id="PTHR10632">
    <property type="entry name" value="SULFIDE:QUINONE OXIDOREDUCTASE"/>
    <property type="match status" value="1"/>
</dbReference>
<evidence type="ECO:0000256" key="16">
    <source>
        <dbReference type="ARBA" id="ARBA00082958"/>
    </source>
</evidence>
<dbReference type="OrthoDB" id="5376590at2759"/>
<evidence type="ECO:0000256" key="5">
    <source>
        <dbReference type="ARBA" id="ARBA00022827"/>
    </source>
</evidence>
<keyword evidence="6" id="KW-0809">Transit peptide</keyword>
<keyword evidence="8" id="KW-0496">Mitochondrion</keyword>
<comment type="caution">
    <text evidence="18">The sequence shown here is derived from an EMBL/GenBank/DDBJ whole genome shotgun (WGS) entry which is preliminary data.</text>
</comment>
<evidence type="ECO:0000256" key="15">
    <source>
        <dbReference type="ARBA" id="ARBA00070160"/>
    </source>
</evidence>
<sequence length="452" mass="50279">MSYRKLLLSDIHSLSRRSESVWTWGTRKFSSTRSNGNRHYKLVIIGGGSGGCSISAKFAKTMGSKSIAVIEPSDVHYYQPMWTLVGGGMKSLADSGRPMSSVLPSNIDWVKDKATEIKPSKQTVVIGTGSSKQEIQYDYLVIAVGIQLQYEKIKGLPEAFNSAGVCSNYSSLYVNKTLQALKDFKKGNAVFTFPNTPVKCAGAPQKILYIADQYLRKNGKRDNAKLIYNTSLGVLFGVKHYADSLWNVVKSRDISVNLRRNLVEVIAKDKAAIFEDLDNPGKFETVPYEMLHVTPPMGAYDLIKSNSEDIPDAAGFVDVNKGTLQHVRHPNVFAIGDCANLPTAKTAAAVAAENGVLFRNLTNFMNGKEPEFIYDGYTSCPLVTGYEKCILAEFDYNGQPLETFPIDQSKERRSMFLMKKDVMPEIYWKLMLKGNWNGPGTFRKLFAPFKKT</sequence>
<keyword evidence="19" id="KW-1185">Reference proteome</keyword>
<comment type="function">
    <text evidence="12">Catalyzes the oxidation of hydrogen sulfide with the help of a quinone, such as ubiquinone-10, giving rise to thiosulfate and ultimately to sulfane (molecular sulfur) atoms. Requires an additional electron acceptor; can use sulfite, sulfide or cyanide (in vitro). It is believed the in vivo electron acceptor is glutathione.</text>
</comment>
<dbReference type="Gene3D" id="3.50.50.60">
    <property type="entry name" value="FAD/NAD(P)-binding domain"/>
    <property type="match status" value="2"/>
</dbReference>
<evidence type="ECO:0000256" key="14">
    <source>
        <dbReference type="ARBA" id="ARBA00066447"/>
    </source>
</evidence>
<dbReference type="EC" id="1.8.5.8" evidence="14"/>
<dbReference type="GO" id="GO:0070221">
    <property type="term" value="P:sulfide oxidation, using sulfide:quinone oxidoreductase"/>
    <property type="evidence" value="ECO:0007669"/>
    <property type="project" value="TreeGrafter"/>
</dbReference>
<protein>
    <recommendedName>
        <fullName evidence="15">Sulfide:quinone oxidoreductase, mitochondrial</fullName>
        <ecNumber evidence="14">1.8.5.8</ecNumber>
    </recommendedName>
    <alternativeName>
        <fullName evidence="16">Sulfide quinone oxidoreductase</fullName>
    </alternativeName>
</protein>
<comment type="catalytic activity">
    <reaction evidence="10">
        <text>ubiquinone-10 + hydrogen sulfide + glutathione + H(+) = S-sulfanylglutathione + ubiquinol-10</text>
        <dbReference type="Rhea" id="RHEA:62608"/>
        <dbReference type="ChEBI" id="CHEBI:15378"/>
        <dbReference type="ChEBI" id="CHEBI:29919"/>
        <dbReference type="ChEBI" id="CHEBI:46245"/>
        <dbReference type="ChEBI" id="CHEBI:57925"/>
        <dbReference type="ChEBI" id="CHEBI:58905"/>
        <dbReference type="ChEBI" id="CHEBI:64183"/>
    </reaction>
    <physiologicalReaction direction="left-to-right" evidence="10">
        <dbReference type="Rhea" id="RHEA:62609"/>
    </physiologicalReaction>
</comment>
<comment type="similarity">
    <text evidence="13">Belongs to the SQRD family.</text>
</comment>
<dbReference type="EMBL" id="LJIJ01000187">
    <property type="protein sequence ID" value="ODN00778.1"/>
    <property type="molecule type" value="Genomic_DNA"/>
</dbReference>
<dbReference type="GO" id="GO:0071949">
    <property type="term" value="F:FAD binding"/>
    <property type="evidence" value="ECO:0007669"/>
    <property type="project" value="TreeGrafter"/>
</dbReference>
<keyword evidence="5" id="KW-0274">FAD</keyword>
<dbReference type="PANTHER" id="PTHR10632:SF2">
    <property type="entry name" value="SULFIDE:QUINONE OXIDOREDUCTASE, MITOCHONDRIAL"/>
    <property type="match status" value="1"/>
</dbReference>
<evidence type="ECO:0000313" key="18">
    <source>
        <dbReference type="EMBL" id="ODN00778.1"/>
    </source>
</evidence>
<dbReference type="Pfam" id="PF07992">
    <property type="entry name" value="Pyr_redox_2"/>
    <property type="match status" value="1"/>
</dbReference>
<evidence type="ECO:0000256" key="10">
    <source>
        <dbReference type="ARBA" id="ARBA00052810"/>
    </source>
</evidence>
<dbReference type="SUPFAM" id="SSF51905">
    <property type="entry name" value="FAD/NAD(P)-binding domain"/>
    <property type="match status" value="2"/>
</dbReference>
<evidence type="ECO:0000256" key="7">
    <source>
        <dbReference type="ARBA" id="ARBA00023002"/>
    </source>
</evidence>
<dbReference type="PRINTS" id="PR00368">
    <property type="entry name" value="FADPNR"/>
</dbReference>
<evidence type="ECO:0000256" key="3">
    <source>
        <dbReference type="ARBA" id="ARBA00022630"/>
    </source>
</evidence>
<keyword evidence="3" id="KW-0285">Flavoprotein</keyword>
<organism evidence="18 19">
    <name type="scientific">Orchesella cincta</name>
    <name type="common">Springtail</name>
    <name type="synonym">Podura cincta</name>
    <dbReference type="NCBI Taxonomy" id="48709"/>
    <lineage>
        <taxon>Eukaryota</taxon>
        <taxon>Metazoa</taxon>
        <taxon>Ecdysozoa</taxon>
        <taxon>Arthropoda</taxon>
        <taxon>Hexapoda</taxon>
        <taxon>Collembola</taxon>
        <taxon>Entomobryomorpha</taxon>
        <taxon>Entomobryoidea</taxon>
        <taxon>Orchesellidae</taxon>
        <taxon>Orchesellinae</taxon>
        <taxon>Orchesella</taxon>
    </lineage>
</organism>
<dbReference type="InterPro" id="IPR036188">
    <property type="entry name" value="FAD/NAD-bd_sf"/>
</dbReference>
<feature type="domain" description="FAD/NAD(P)-binding" evidence="17">
    <location>
        <begin position="40"/>
        <end position="161"/>
    </location>
</feature>
<dbReference type="OMA" id="ERYSMFI"/>
<dbReference type="InterPro" id="IPR015904">
    <property type="entry name" value="Sulphide_quinone_reductase"/>
</dbReference>
<evidence type="ECO:0000313" key="19">
    <source>
        <dbReference type="Proteomes" id="UP000094527"/>
    </source>
</evidence>
<evidence type="ECO:0000256" key="12">
    <source>
        <dbReference type="ARBA" id="ARBA00059167"/>
    </source>
</evidence>
<comment type="subcellular location">
    <subcellularLocation>
        <location evidence="2">Mitochondrion</location>
    </subcellularLocation>
</comment>
<keyword evidence="7" id="KW-0560">Oxidoreductase</keyword>
<comment type="catalytic activity">
    <reaction evidence="11">
        <text>a quinone + hydrogen sulfide + glutathione + H(+) = S-sulfanylglutathione + a quinol</text>
        <dbReference type="Rhea" id="RHEA:55156"/>
        <dbReference type="ChEBI" id="CHEBI:15378"/>
        <dbReference type="ChEBI" id="CHEBI:24646"/>
        <dbReference type="ChEBI" id="CHEBI:29919"/>
        <dbReference type="ChEBI" id="CHEBI:57925"/>
        <dbReference type="ChEBI" id="CHEBI:58905"/>
        <dbReference type="ChEBI" id="CHEBI:132124"/>
        <dbReference type="EC" id="1.8.5.8"/>
    </reaction>
    <physiologicalReaction direction="left-to-right" evidence="11">
        <dbReference type="Rhea" id="RHEA:55157"/>
    </physiologicalReaction>
</comment>
<evidence type="ECO:0000256" key="13">
    <source>
        <dbReference type="ARBA" id="ARBA00060891"/>
    </source>
</evidence>
<dbReference type="Proteomes" id="UP000094527">
    <property type="component" value="Unassembled WGS sequence"/>
</dbReference>
<dbReference type="GO" id="GO:0005739">
    <property type="term" value="C:mitochondrion"/>
    <property type="evidence" value="ECO:0007669"/>
    <property type="project" value="UniProtKB-SubCell"/>
</dbReference>
<gene>
    <name evidence="18" type="ORF">Ocin01_05917</name>
</gene>
<dbReference type="STRING" id="48709.A0A1D2N681"/>
<evidence type="ECO:0000259" key="17">
    <source>
        <dbReference type="Pfam" id="PF07992"/>
    </source>
</evidence>
<dbReference type="GO" id="GO:0106436">
    <property type="term" value="F:glutathione-dependent sulfide quinone oxidoreductase activity"/>
    <property type="evidence" value="ECO:0007669"/>
    <property type="project" value="UniProtKB-EC"/>
</dbReference>
<reference evidence="18 19" key="1">
    <citation type="journal article" date="2016" name="Genome Biol. Evol.">
        <title>Gene Family Evolution Reflects Adaptation to Soil Environmental Stressors in the Genome of the Collembolan Orchesella cincta.</title>
        <authorList>
            <person name="Faddeeva-Vakhrusheva A."/>
            <person name="Derks M.F."/>
            <person name="Anvar S.Y."/>
            <person name="Agamennone V."/>
            <person name="Suring W."/>
            <person name="Smit S."/>
            <person name="van Straalen N.M."/>
            <person name="Roelofs D."/>
        </authorList>
    </citation>
    <scope>NUCLEOTIDE SEQUENCE [LARGE SCALE GENOMIC DNA]</scope>
    <source>
        <tissue evidence="18">Mixed pool</tissue>
    </source>
</reference>
<proteinExistence type="inferred from homology"/>
<dbReference type="InterPro" id="IPR023753">
    <property type="entry name" value="FAD/NAD-binding_dom"/>
</dbReference>
<comment type="catalytic activity">
    <reaction evidence="9">
        <text>ubiquinone-10 + hydrogen sulfide + sulfite + 2 H(+) = ubiquinol-10 + thiosulfate</text>
        <dbReference type="Rhea" id="RHEA:38359"/>
        <dbReference type="ChEBI" id="CHEBI:15378"/>
        <dbReference type="ChEBI" id="CHEBI:17359"/>
        <dbReference type="ChEBI" id="CHEBI:29919"/>
        <dbReference type="ChEBI" id="CHEBI:33542"/>
        <dbReference type="ChEBI" id="CHEBI:46245"/>
        <dbReference type="ChEBI" id="CHEBI:64183"/>
    </reaction>
    <physiologicalReaction direction="left-to-right" evidence="9">
        <dbReference type="Rhea" id="RHEA:38360"/>
    </physiologicalReaction>
</comment>
<evidence type="ECO:0000256" key="6">
    <source>
        <dbReference type="ARBA" id="ARBA00022946"/>
    </source>
</evidence>
<dbReference type="AlphaFoldDB" id="A0A1D2N681"/>
<dbReference type="FunFam" id="3.50.50.60:FF:000034">
    <property type="entry name" value="sulfide:quinone oxidoreductase, mitochondrial"/>
    <property type="match status" value="1"/>
</dbReference>
<comment type="cofactor">
    <cofactor evidence="1">
        <name>FAD</name>
        <dbReference type="ChEBI" id="CHEBI:57692"/>
    </cofactor>
</comment>
<keyword evidence="4" id="KW-0874">Quinone</keyword>
<name>A0A1D2N681_ORCCI</name>
<evidence type="ECO:0000256" key="9">
    <source>
        <dbReference type="ARBA" id="ARBA00051038"/>
    </source>
</evidence>
<evidence type="ECO:0000256" key="1">
    <source>
        <dbReference type="ARBA" id="ARBA00001974"/>
    </source>
</evidence>
<evidence type="ECO:0000256" key="2">
    <source>
        <dbReference type="ARBA" id="ARBA00004173"/>
    </source>
</evidence>
<evidence type="ECO:0000256" key="4">
    <source>
        <dbReference type="ARBA" id="ARBA00022719"/>
    </source>
</evidence>
<evidence type="ECO:0000256" key="11">
    <source>
        <dbReference type="ARBA" id="ARBA00052986"/>
    </source>
</evidence>
<accession>A0A1D2N681</accession>
<dbReference type="GO" id="GO:0048038">
    <property type="term" value="F:quinone binding"/>
    <property type="evidence" value="ECO:0007669"/>
    <property type="project" value="UniProtKB-KW"/>
</dbReference>